<evidence type="ECO:0000256" key="1">
    <source>
        <dbReference type="SAM" id="MobiDB-lite"/>
    </source>
</evidence>
<evidence type="ECO:0000313" key="3">
    <source>
        <dbReference type="EMBL" id="KUF83138.1"/>
    </source>
</evidence>
<dbReference type="OrthoDB" id="74240at2759"/>
<dbReference type="Proteomes" id="UP000052943">
    <property type="component" value="Unassembled WGS sequence"/>
</dbReference>
<name>A0A0W8CGX4_PHYNI</name>
<reference evidence="3 4" key="1">
    <citation type="submission" date="2015-11" db="EMBL/GenBank/DDBJ databases">
        <title>Genomes and virulence difference between two physiological races of Phytophthora nicotianae.</title>
        <authorList>
            <person name="Liu H."/>
            <person name="Ma X."/>
            <person name="Yu H."/>
            <person name="Fang D."/>
            <person name="Li Y."/>
            <person name="Wang X."/>
            <person name="Wang W."/>
            <person name="Dong Y."/>
            <person name="Xiao B."/>
        </authorList>
    </citation>
    <scope>NUCLEOTIDE SEQUENCE [LARGE SCALE GENOMIC DNA]</scope>
    <source>
        <strain evidence="4">race 0</strain>
    </source>
</reference>
<evidence type="ECO:0000313" key="4">
    <source>
        <dbReference type="Proteomes" id="UP000052943"/>
    </source>
</evidence>
<organism evidence="3 4">
    <name type="scientific">Phytophthora nicotianae</name>
    <name type="common">Potato buckeye rot agent</name>
    <name type="synonym">Phytophthora parasitica</name>
    <dbReference type="NCBI Taxonomy" id="4792"/>
    <lineage>
        <taxon>Eukaryota</taxon>
        <taxon>Sar</taxon>
        <taxon>Stramenopiles</taxon>
        <taxon>Oomycota</taxon>
        <taxon>Peronosporomycetes</taxon>
        <taxon>Peronosporales</taxon>
        <taxon>Peronosporaceae</taxon>
        <taxon>Phytophthora</taxon>
    </lineage>
</organism>
<dbReference type="CDD" id="cd20251">
    <property type="entry name" value="Complex1_LYR_SF"/>
    <property type="match status" value="1"/>
</dbReference>
<evidence type="ECO:0000259" key="2">
    <source>
        <dbReference type="Pfam" id="PF05347"/>
    </source>
</evidence>
<dbReference type="InterPro" id="IPR008011">
    <property type="entry name" value="Complex1_LYR_dom"/>
</dbReference>
<accession>A0A0W8CGX4</accession>
<feature type="compositionally biased region" description="Basic and acidic residues" evidence="1">
    <location>
        <begin position="119"/>
        <end position="130"/>
    </location>
</feature>
<dbReference type="Pfam" id="PF05347">
    <property type="entry name" value="Complex1_LYR"/>
    <property type="match status" value="1"/>
</dbReference>
<feature type="domain" description="Complex 1 LYR protein" evidence="2">
    <location>
        <begin position="23"/>
        <end position="79"/>
    </location>
</feature>
<dbReference type="EMBL" id="LNFO01003360">
    <property type="protein sequence ID" value="KUF83138.1"/>
    <property type="molecule type" value="Genomic_DNA"/>
</dbReference>
<sequence>MGVTRRALGPEVKSLQYFLNRTAVLKQYREFLRTTKPLAADVRLDVRRQIRAGFEACRYEEDERRVSMLLRLARDQLKMVSDLVDTAQAQQRSERDWKKGDWTSAKAVDTTNSWMDAPSEDKDGSEDVKGRVGTGWPWKSGKGTDKLDLEGIKRRILFWRRIAIWRKSKTKTVDHGVVSGAFQRPGGYSQGGIAAKCLAKTILIYPQHIADNFCGVVALQHTNIILNRTFTTAPVMPSLNENLLQRDVFDYDFNRERIFLEIAEAEIAAMRKAEEEEKAVATERDESDDELARQSAKMSLSSSMSSTGHQDNTPTKPRSTSEEDVAAAISASLREY</sequence>
<feature type="region of interest" description="Disordered" evidence="1">
    <location>
        <begin position="278"/>
        <end position="336"/>
    </location>
</feature>
<comment type="caution">
    <text evidence="3">The sequence shown here is derived from an EMBL/GenBank/DDBJ whole genome shotgun (WGS) entry which is preliminary data.</text>
</comment>
<feature type="region of interest" description="Disordered" evidence="1">
    <location>
        <begin position="109"/>
        <end position="135"/>
    </location>
</feature>
<protein>
    <recommendedName>
        <fullName evidence="2">Complex 1 LYR protein domain-containing protein</fullName>
    </recommendedName>
</protein>
<proteinExistence type="predicted"/>
<feature type="compositionally biased region" description="Polar residues" evidence="1">
    <location>
        <begin position="307"/>
        <end position="318"/>
    </location>
</feature>
<dbReference type="AlphaFoldDB" id="A0A0W8CGX4"/>
<gene>
    <name evidence="3" type="ORF">AM587_10013869</name>
</gene>